<sequence>MQIHDYISLDSKRYAKYQVQRIKQRTHHIKSHPRIGKIVQEFNNPDIRELVEGNYRIIYRIVSESRVDILMVHHGARNLYHRILE</sequence>
<keyword evidence="2" id="KW-1277">Toxin-antitoxin system</keyword>
<dbReference type="EMBL" id="FMSV02000238">
    <property type="protein sequence ID" value="SEH05416.1"/>
    <property type="molecule type" value="Genomic_DNA"/>
</dbReference>
<dbReference type="Pfam" id="PF05016">
    <property type="entry name" value="ParE_toxin"/>
    <property type="match status" value="1"/>
</dbReference>
<dbReference type="InterPro" id="IPR007712">
    <property type="entry name" value="RelE/ParE_toxin"/>
</dbReference>
<organism evidence="3 4">
    <name type="scientific">Candidatus Venteria ishoeyi</name>
    <dbReference type="NCBI Taxonomy" id="1899563"/>
    <lineage>
        <taxon>Bacteria</taxon>
        <taxon>Pseudomonadati</taxon>
        <taxon>Pseudomonadota</taxon>
        <taxon>Gammaproteobacteria</taxon>
        <taxon>Thiotrichales</taxon>
        <taxon>Thiotrichaceae</taxon>
        <taxon>Venteria</taxon>
    </lineage>
</organism>
<dbReference type="SUPFAM" id="SSF143011">
    <property type="entry name" value="RelE-like"/>
    <property type="match status" value="1"/>
</dbReference>
<dbReference type="PANTHER" id="PTHR33755">
    <property type="entry name" value="TOXIN PARE1-RELATED"/>
    <property type="match status" value="1"/>
</dbReference>
<dbReference type="Gene3D" id="3.30.2310.20">
    <property type="entry name" value="RelE-like"/>
    <property type="match status" value="1"/>
</dbReference>
<evidence type="ECO:0000256" key="1">
    <source>
        <dbReference type="ARBA" id="ARBA00006226"/>
    </source>
</evidence>
<protein>
    <submittedName>
        <fullName evidence="3">Plasmid stabilisation system protein</fullName>
    </submittedName>
</protein>
<comment type="similarity">
    <text evidence="1">Belongs to the RelE toxin family.</text>
</comment>
<dbReference type="InterPro" id="IPR035093">
    <property type="entry name" value="RelE/ParE_toxin_dom_sf"/>
</dbReference>
<name>A0A1H6F8K2_9GAMM</name>
<evidence type="ECO:0000313" key="4">
    <source>
        <dbReference type="Proteomes" id="UP000236724"/>
    </source>
</evidence>
<proteinExistence type="inferred from homology"/>
<accession>A0A1H6F8K2</accession>
<gene>
    <name evidence="3" type="ORF">MBHS_01269</name>
</gene>
<dbReference type="InterPro" id="IPR051803">
    <property type="entry name" value="TA_system_RelE-like_toxin"/>
</dbReference>
<evidence type="ECO:0000313" key="3">
    <source>
        <dbReference type="EMBL" id="SEH05416.1"/>
    </source>
</evidence>
<dbReference type="Proteomes" id="UP000236724">
    <property type="component" value="Unassembled WGS sequence"/>
</dbReference>
<dbReference type="PANTHER" id="PTHR33755:SF5">
    <property type="entry name" value="TYPE II TOXIN-ANTITOXIN SYSTEM RELE_PARE FAMILY TOXIN"/>
    <property type="match status" value="1"/>
</dbReference>
<dbReference type="AlphaFoldDB" id="A0A1H6F8K2"/>
<keyword evidence="4" id="KW-1185">Reference proteome</keyword>
<evidence type="ECO:0000256" key="2">
    <source>
        <dbReference type="ARBA" id="ARBA00022649"/>
    </source>
</evidence>
<reference evidence="3 4" key="1">
    <citation type="submission" date="2016-10" db="EMBL/GenBank/DDBJ databases">
        <authorList>
            <person name="de Groot N.N."/>
        </authorList>
    </citation>
    <scope>NUCLEOTIDE SEQUENCE [LARGE SCALE GENOMIC DNA]</scope>
    <source>
        <strain evidence="3">MBHS1</strain>
    </source>
</reference>